<dbReference type="EMBL" id="CSTD01000002">
    <property type="protein sequence ID" value="CPR11252.1"/>
    <property type="molecule type" value="Genomic_DNA"/>
</dbReference>
<evidence type="ECO:0000313" key="2">
    <source>
        <dbReference type="EMBL" id="CPR11252.1"/>
    </source>
</evidence>
<sequence length="81" mass="8750">MDGTEVHRGSERHGGGPDLKSVWKGTSMRAEEGDESVKDYAAEGAQTLGKIKDAQRSGGRLRGVAERFARLWRGEHGKPGS</sequence>
<evidence type="ECO:0000313" key="3">
    <source>
        <dbReference type="Proteomes" id="UP000198875"/>
    </source>
</evidence>
<dbReference type="Proteomes" id="UP000198875">
    <property type="component" value="Unassembled WGS sequence"/>
</dbReference>
<dbReference type="AlphaFoldDB" id="A0A0U0W8S1"/>
<gene>
    <name evidence="2" type="ORF">BN971_02532</name>
</gene>
<evidence type="ECO:0000256" key="1">
    <source>
        <dbReference type="SAM" id="MobiDB-lite"/>
    </source>
</evidence>
<protein>
    <submittedName>
        <fullName evidence="2">Uncharacterized protein</fullName>
    </submittedName>
</protein>
<name>A0A0U0W8S1_MYCBE</name>
<feature type="region of interest" description="Disordered" evidence="1">
    <location>
        <begin position="1"/>
        <end position="35"/>
    </location>
</feature>
<accession>A0A0U0W8S1</accession>
<organism evidence="2 3">
    <name type="scientific">Mycobacterium bohemicum DSM 44277</name>
    <dbReference type="NCBI Taxonomy" id="1236609"/>
    <lineage>
        <taxon>Bacteria</taxon>
        <taxon>Bacillati</taxon>
        <taxon>Actinomycetota</taxon>
        <taxon>Actinomycetes</taxon>
        <taxon>Mycobacteriales</taxon>
        <taxon>Mycobacteriaceae</taxon>
        <taxon>Mycobacterium</taxon>
    </lineage>
</organism>
<feature type="compositionally biased region" description="Basic and acidic residues" evidence="1">
    <location>
        <begin position="1"/>
        <end position="15"/>
    </location>
</feature>
<reference evidence="2 3" key="1">
    <citation type="submission" date="2015-03" db="EMBL/GenBank/DDBJ databases">
        <authorList>
            <person name="Murphy D."/>
        </authorList>
    </citation>
    <scope>NUCLEOTIDE SEQUENCE [LARGE SCALE GENOMIC DNA]</scope>
    <source>
        <strain evidence="2 3">DSM 44277</strain>
    </source>
</reference>
<proteinExistence type="predicted"/>